<dbReference type="InterPro" id="IPR003772">
    <property type="entry name" value="YceD"/>
</dbReference>
<evidence type="ECO:0000313" key="2">
    <source>
        <dbReference type="EMBL" id="SDW32073.1"/>
    </source>
</evidence>
<sequence>MSNQTSLRVADLPQNASTPFELRPGNDVLEAIRQDLGLLGLRKLSFAGELCAQGKRDWALTGKLGATVIQPCVVTLEPVTTRIDIPVARMFLADWADPDEPEFEIPEDDETEPLGPEIDPAQVMIEALALALPQYPRKDGAELEQANYTEPGKQAMTNEDVKPFAGLAGLRDALKKDK</sequence>
<dbReference type="OrthoDB" id="8443793at2"/>
<organism evidence="2 3">
    <name type="scientific">Ruegeria halocynthiae</name>
    <dbReference type="NCBI Taxonomy" id="985054"/>
    <lineage>
        <taxon>Bacteria</taxon>
        <taxon>Pseudomonadati</taxon>
        <taxon>Pseudomonadota</taxon>
        <taxon>Alphaproteobacteria</taxon>
        <taxon>Rhodobacterales</taxon>
        <taxon>Roseobacteraceae</taxon>
        <taxon>Ruegeria</taxon>
    </lineage>
</organism>
<protein>
    <submittedName>
        <fullName evidence="2">Uncharacterized metal-binding protein YceD, DUF177 family</fullName>
    </submittedName>
</protein>
<proteinExistence type="predicted"/>
<evidence type="ECO:0000313" key="3">
    <source>
        <dbReference type="Proteomes" id="UP000183400"/>
    </source>
</evidence>
<dbReference type="EMBL" id="FNNP01000001">
    <property type="protein sequence ID" value="SDW32073.1"/>
    <property type="molecule type" value="Genomic_DNA"/>
</dbReference>
<gene>
    <name evidence="2" type="ORF">SAMN05444358_101497</name>
</gene>
<name>A0A1H2SK44_9RHOB</name>
<dbReference type="Proteomes" id="UP000183400">
    <property type="component" value="Unassembled WGS sequence"/>
</dbReference>
<evidence type="ECO:0000256" key="1">
    <source>
        <dbReference type="SAM" id="MobiDB-lite"/>
    </source>
</evidence>
<accession>A0A1H2SK44</accession>
<feature type="region of interest" description="Disordered" evidence="1">
    <location>
        <begin position="141"/>
        <end position="162"/>
    </location>
</feature>
<dbReference type="RefSeq" id="WP_074734175.1">
    <property type="nucleotide sequence ID" value="NZ_FNNP01000001.1"/>
</dbReference>
<reference evidence="3" key="1">
    <citation type="submission" date="2016-10" db="EMBL/GenBank/DDBJ databases">
        <authorList>
            <person name="Varghese N."/>
            <person name="Submissions S."/>
        </authorList>
    </citation>
    <scope>NUCLEOTIDE SEQUENCE [LARGE SCALE GENOMIC DNA]</scope>
    <source>
        <strain evidence="3">DSM 27839</strain>
    </source>
</reference>
<dbReference type="STRING" id="985054.SAMN05444358_101497"/>
<dbReference type="Pfam" id="PF02620">
    <property type="entry name" value="YceD"/>
    <property type="match status" value="1"/>
</dbReference>
<dbReference type="AlphaFoldDB" id="A0A1H2SK44"/>
<keyword evidence="3" id="KW-1185">Reference proteome</keyword>